<organism evidence="1 2">
    <name type="scientific">Staphylococcus borealis</name>
    <dbReference type="NCBI Taxonomy" id="2742203"/>
    <lineage>
        <taxon>Bacteria</taxon>
        <taxon>Bacillati</taxon>
        <taxon>Bacillota</taxon>
        <taxon>Bacilli</taxon>
        <taxon>Bacillales</taxon>
        <taxon>Staphylococcaceae</taxon>
        <taxon>Staphylococcus</taxon>
    </lineage>
</organism>
<evidence type="ECO:0000313" key="1">
    <source>
        <dbReference type="EMBL" id="NUI81820.1"/>
    </source>
</evidence>
<dbReference type="RefSeq" id="WP_053030156.1">
    <property type="nucleotide sequence ID" value="NZ_CUEE01000005.1"/>
</dbReference>
<gene>
    <name evidence="1" type="ORF">HUN84_03475</name>
</gene>
<name>A0ABX2LHP0_9STAP</name>
<protein>
    <submittedName>
        <fullName evidence="1">Uncharacterized protein</fullName>
    </submittedName>
</protein>
<dbReference type="Proteomes" id="UP000610527">
    <property type="component" value="Unassembled WGS sequence"/>
</dbReference>
<sequence length="96" mass="10361">MIDIQIQKSELIEAIESIVKEKVYVESDDACEVLATEIVNGLEELNSDETQANNLLGLNSELQHKVDQSNGAIDKVTVSTAGNASSNVQSMNARAK</sequence>
<evidence type="ECO:0000313" key="2">
    <source>
        <dbReference type="Proteomes" id="UP000610527"/>
    </source>
</evidence>
<proteinExistence type="predicted"/>
<accession>A0ABX2LHP0</accession>
<dbReference type="GeneID" id="74186520"/>
<keyword evidence="2" id="KW-1185">Reference proteome</keyword>
<reference evidence="1 2" key="1">
    <citation type="submission" date="2020-06" db="EMBL/GenBank/DDBJ databases">
        <title>Staphylococcus borealis sp. nov. -A novel member of the Staphylococcaceae family isolated from skin and blood in humans.</title>
        <authorList>
            <person name="Pain M."/>
            <person name="Wolden R."/>
            <person name="Jaen-Luchoro D."/>
            <person name="Salva-Serra F."/>
            <person name="Iglesias B.P."/>
            <person name="Karlsson R."/>
            <person name="Klingenberg C."/>
            <person name="Cavanagh J.P."/>
        </authorList>
    </citation>
    <scope>NUCLEOTIDE SEQUENCE [LARGE SCALE GENOMIC DNA]</scope>
    <source>
        <strain evidence="1 2">58-22</strain>
    </source>
</reference>
<comment type="caution">
    <text evidence="1">The sequence shown here is derived from an EMBL/GenBank/DDBJ whole genome shotgun (WGS) entry which is preliminary data.</text>
</comment>
<dbReference type="EMBL" id="JABVEG010000001">
    <property type="protein sequence ID" value="NUI81820.1"/>
    <property type="molecule type" value="Genomic_DNA"/>
</dbReference>